<comment type="caution">
    <text evidence="1">The sequence shown here is derived from an EMBL/GenBank/DDBJ whole genome shotgun (WGS) entry which is preliminary data.</text>
</comment>
<accession>A0ABV6D1Y0</accession>
<keyword evidence="2" id="KW-1185">Reference proteome</keyword>
<organism evidence="1 2">
    <name type="scientific">Novosphingobium soli</name>
    <dbReference type="NCBI Taxonomy" id="574956"/>
    <lineage>
        <taxon>Bacteria</taxon>
        <taxon>Pseudomonadati</taxon>
        <taxon>Pseudomonadota</taxon>
        <taxon>Alphaproteobacteria</taxon>
        <taxon>Sphingomonadales</taxon>
        <taxon>Sphingomonadaceae</taxon>
        <taxon>Novosphingobium</taxon>
    </lineage>
</organism>
<sequence>MASFKRAFFTCGDPGYNLTIDLLIRDNRKRFADLPTAGWWGRLGTQDIWPFVIAKDGQCDFGQDSDNPITYKQRYGEFDLNDRLLVTGETFLFTYQDERYEFVLQKLVDVLDKITD</sequence>
<reference evidence="1 2" key="1">
    <citation type="submission" date="2024-09" db="EMBL/GenBank/DDBJ databases">
        <authorList>
            <person name="Sun Q."/>
            <person name="Mori K."/>
        </authorList>
    </citation>
    <scope>NUCLEOTIDE SEQUENCE [LARGE SCALE GENOMIC DNA]</scope>
    <source>
        <strain evidence="1 2">CCM 7706</strain>
    </source>
</reference>
<proteinExistence type="predicted"/>
<evidence type="ECO:0000313" key="2">
    <source>
        <dbReference type="Proteomes" id="UP001589798"/>
    </source>
</evidence>
<name>A0ABV6D1Y0_9SPHN</name>
<protein>
    <recommendedName>
        <fullName evidence="3">DUF559 domain-containing protein</fullName>
    </recommendedName>
</protein>
<dbReference type="RefSeq" id="WP_379489197.1">
    <property type="nucleotide sequence ID" value="NZ_JBHLWK010000039.1"/>
</dbReference>
<dbReference type="Proteomes" id="UP001589798">
    <property type="component" value="Unassembled WGS sequence"/>
</dbReference>
<evidence type="ECO:0000313" key="1">
    <source>
        <dbReference type="EMBL" id="MFC0206652.1"/>
    </source>
</evidence>
<dbReference type="EMBL" id="JBHLWK010000039">
    <property type="protein sequence ID" value="MFC0206652.1"/>
    <property type="molecule type" value="Genomic_DNA"/>
</dbReference>
<evidence type="ECO:0008006" key="3">
    <source>
        <dbReference type="Google" id="ProtNLM"/>
    </source>
</evidence>
<gene>
    <name evidence="1" type="ORF">ACFFJC_20560</name>
</gene>